<gene>
    <name evidence="7" type="ORF">DF183_15225</name>
    <name evidence="8" type="ORF">M2J83_07835</name>
</gene>
<evidence type="ECO:0000256" key="1">
    <source>
        <dbReference type="ARBA" id="ARBA00008172"/>
    </source>
</evidence>
<dbReference type="GO" id="GO:0016787">
    <property type="term" value="F:hydrolase activity"/>
    <property type="evidence" value="ECO:0007669"/>
    <property type="project" value="UniProtKB-KW"/>
</dbReference>
<reference evidence="7 9" key="1">
    <citation type="submission" date="2018-05" db="EMBL/GenBank/DDBJ databases">
        <title>Genome Sequence of an Efficient Indole-Degrading Bacterium, Alcaligenes sp.YBY.</title>
        <authorList>
            <person name="Yang B."/>
        </authorList>
    </citation>
    <scope>NUCLEOTIDE SEQUENCE [LARGE SCALE GENOMIC DNA]</scope>
    <source>
        <strain evidence="7 9">YBY</strain>
    </source>
</reference>
<dbReference type="Proteomes" id="UP000245216">
    <property type="component" value="Unassembled WGS sequence"/>
</dbReference>
<reference evidence="7 9" key="2">
    <citation type="submission" date="2018-05" db="EMBL/GenBank/DDBJ databases">
        <authorList>
            <person name="Lanie J.A."/>
            <person name="Ng W.-L."/>
            <person name="Kazmierczak K.M."/>
            <person name="Andrzejewski T.M."/>
            <person name="Davidsen T.M."/>
            <person name="Wayne K.J."/>
            <person name="Tettelin H."/>
            <person name="Glass J.I."/>
            <person name="Rusch D."/>
            <person name="Podicherti R."/>
            <person name="Tsui H.-C.T."/>
            <person name="Winkler M.E."/>
        </authorList>
    </citation>
    <scope>NUCLEOTIDE SEQUENCE [LARGE SCALE GENOMIC DNA]</scope>
    <source>
        <strain evidence="7 9">YBY</strain>
    </source>
</reference>
<dbReference type="GO" id="GO:0004519">
    <property type="term" value="F:endonuclease activity"/>
    <property type="evidence" value="ECO:0007669"/>
    <property type="project" value="UniProtKB-KW"/>
</dbReference>
<dbReference type="KEGG" id="afa:UZ73_16265"/>
<name>A0A2U2BGQ2_ALCFA</name>
<dbReference type="PANTHER" id="PTHR38039:SF1">
    <property type="entry name" value="TOXIN YOEB"/>
    <property type="match status" value="1"/>
</dbReference>
<evidence type="ECO:0000256" key="4">
    <source>
        <dbReference type="ARBA" id="ARBA00022759"/>
    </source>
</evidence>
<protein>
    <recommendedName>
        <fullName evidence="6">Putative mRNA interferase YoeB</fullName>
    </recommendedName>
</protein>
<dbReference type="GeneID" id="29370392"/>
<evidence type="ECO:0000313" key="7">
    <source>
        <dbReference type="EMBL" id="PWE13180.1"/>
    </source>
</evidence>
<keyword evidence="2" id="KW-1277">Toxin-antitoxin system</keyword>
<organism evidence="7 9">
    <name type="scientific">Alcaligenes faecalis</name>
    <dbReference type="NCBI Taxonomy" id="511"/>
    <lineage>
        <taxon>Bacteria</taxon>
        <taxon>Pseudomonadati</taxon>
        <taxon>Pseudomonadota</taxon>
        <taxon>Betaproteobacteria</taxon>
        <taxon>Burkholderiales</taxon>
        <taxon>Alcaligenaceae</taxon>
        <taxon>Alcaligenes</taxon>
    </lineage>
</organism>
<dbReference type="Gene3D" id="3.30.2310.20">
    <property type="entry name" value="RelE-like"/>
    <property type="match status" value="1"/>
</dbReference>
<evidence type="ECO:0000256" key="5">
    <source>
        <dbReference type="ARBA" id="ARBA00022801"/>
    </source>
</evidence>
<dbReference type="SUPFAM" id="SSF143011">
    <property type="entry name" value="RelE-like"/>
    <property type="match status" value="1"/>
</dbReference>
<evidence type="ECO:0000256" key="3">
    <source>
        <dbReference type="ARBA" id="ARBA00022722"/>
    </source>
</evidence>
<dbReference type="GO" id="GO:0006401">
    <property type="term" value="P:RNA catabolic process"/>
    <property type="evidence" value="ECO:0007669"/>
    <property type="project" value="InterPro"/>
</dbReference>
<accession>A0A2U2BGQ2</accession>
<keyword evidence="10" id="KW-1185">Reference proteome</keyword>
<evidence type="ECO:0000313" key="10">
    <source>
        <dbReference type="Proteomes" id="UP001211866"/>
    </source>
</evidence>
<dbReference type="GO" id="GO:0045892">
    <property type="term" value="P:negative regulation of DNA-templated transcription"/>
    <property type="evidence" value="ECO:0007669"/>
    <property type="project" value="TreeGrafter"/>
</dbReference>
<dbReference type="AlphaFoldDB" id="A0A2U2BGQ2"/>
<keyword evidence="4" id="KW-0255">Endonuclease</keyword>
<dbReference type="Pfam" id="PF06769">
    <property type="entry name" value="YoeB_toxin"/>
    <property type="match status" value="1"/>
</dbReference>
<dbReference type="Proteomes" id="UP001211866">
    <property type="component" value="Chromosome"/>
</dbReference>
<evidence type="ECO:0000313" key="9">
    <source>
        <dbReference type="Proteomes" id="UP000245216"/>
    </source>
</evidence>
<dbReference type="EMBL" id="CP096916">
    <property type="protein sequence ID" value="WBM39710.1"/>
    <property type="molecule type" value="Genomic_DNA"/>
</dbReference>
<dbReference type="PANTHER" id="PTHR38039">
    <property type="entry name" value="TOXIN YOEB"/>
    <property type="match status" value="1"/>
</dbReference>
<reference evidence="8 10" key="3">
    <citation type="submission" date="2022-05" db="EMBL/GenBank/DDBJ databases">
        <title>Complete sequence of strain NY11312.</title>
        <authorList>
            <person name="Zhou D."/>
        </authorList>
    </citation>
    <scope>NUCLEOTIDE SEQUENCE [LARGE SCALE GENOMIC DNA]</scope>
    <source>
        <strain evidence="8 10">NY11312</strain>
    </source>
</reference>
<keyword evidence="3" id="KW-0540">Nuclease</keyword>
<proteinExistence type="inferred from homology"/>
<dbReference type="InterPro" id="IPR035093">
    <property type="entry name" value="RelE/ParE_toxin_dom_sf"/>
</dbReference>
<dbReference type="RefSeq" id="WP_009459444.1">
    <property type="nucleotide sequence ID" value="NZ_CAXOKM010000014.1"/>
</dbReference>
<dbReference type="NCBIfam" id="TIGR02116">
    <property type="entry name" value="toxin_Txe_YoeB"/>
    <property type="match status" value="1"/>
</dbReference>
<evidence type="ECO:0000313" key="8">
    <source>
        <dbReference type="EMBL" id="WBM39710.1"/>
    </source>
</evidence>
<keyword evidence="5" id="KW-0378">Hydrolase</keyword>
<dbReference type="InterPro" id="IPR009614">
    <property type="entry name" value="YoeB_toxin"/>
</dbReference>
<comment type="similarity">
    <text evidence="1">Belongs to the YoeB family.</text>
</comment>
<dbReference type="EMBL" id="QEXO01000004">
    <property type="protein sequence ID" value="PWE13180.1"/>
    <property type="molecule type" value="Genomic_DNA"/>
</dbReference>
<evidence type="ECO:0000256" key="6">
    <source>
        <dbReference type="ARBA" id="ARBA00030388"/>
    </source>
</evidence>
<sequence>MTDRLLCWTDAAWIDYVYWQGQDRKTLKRINRLIEEVRRAPFDGIGKPEALKENLSGFWSRRIDDTNRLVYAVDKASITIISCRYHY</sequence>
<dbReference type="STRING" id="511.UZ73_16265"/>
<evidence type="ECO:0000256" key="2">
    <source>
        <dbReference type="ARBA" id="ARBA00022649"/>
    </source>
</evidence>